<proteinExistence type="predicted"/>
<evidence type="ECO:0000259" key="1">
    <source>
        <dbReference type="Pfam" id="PF13986"/>
    </source>
</evidence>
<accession>A0ABR6X2L3</accession>
<organism evidence="2 3">
    <name type="scientific">Undibacterium seohonense</name>
    <dbReference type="NCBI Taxonomy" id="1344950"/>
    <lineage>
        <taxon>Bacteria</taxon>
        <taxon>Pseudomonadati</taxon>
        <taxon>Pseudomonadota</taxon>
        <taxon>Betaproteobacteria</taxon>
        <taxon>Burkholderiales</taxon>
        <taxon>Oxalobacteraceae</taxon>
        <taxon>Undibacterium</taxon>
    </lineage>
</organism>
<evidence type="ECO:0000313" key="3">
    <source>
        <dbReference type="Proteomes" id="UP000648257"/>
    </source>
</evidence>
<protein>
    <submittedName>
        <fullName evidence="2">DUF4224 domain-containing protein</fullName>
    </submittedName>
</protein>
<reference evidence="2 3" key="1">
    <citation type="submission" date="2020-08" db="EMBL/GenBank/DDBJ databases">
        <title>Novel species isolated from subtropical streams in China.</title>
        <authorList>
            <person name="Lu H."/>
        </authorList>
    </citation>
    <scope>NUCLEOTIDE SEQUENCE [LARGE SCALE GENOMIC DNA]</scope>
    <source>
        <strain evidence="2 3">KACC 16656</strain>
    </source>
</reference>
<name>A0ABR6X2L3_9BURK</name>
<dbReference type="EMBL" id="JACOFW010000005">
    <property type="protein sequence ID" value="MBC3807026.1"/>
    <property type="molecule type" value="Genomic_DNA"/>
</dbReference>
<gene>
    <name evidence="2" type="ORF">H8K52_06670</name>
</gene>
<dbReference type="Proteomes" id="UP000648257">
    <property type="component" value="Unassembled WGS sequence"/>
</dbReference>
<comment type="caution">
    <text evidence="2">The sequence shown here is derived from an EMBL/GenBank/DDBJ whole genome shotgun (WGS) entry which is preliminary data.</text>
</comment>
<dbReference type="InterPro" id="IPR025319">
    <property type="entry name" value="DUF4224"/>
</dbReference>
<keyword evidence="3" id="KW-1185">Reference proteome</keyword>
<evidence type="ECO:0000313" key="2">
    <source>
        <dbReference type="EMBL" id="MBC3807026.1"/>
    </source>
</evidence>
<feature type="domain" description="DUF4224" evidence="1">
    <location>
        <begin position="14"/>
        <end position="47"/>
    </location>
</feature>
<sequence>MDNSILPESVVSDLTGYKSARKQIEYLKKQGIPFILSSRGQPKIFRSWVEGAPIQSALKDHKKWSPSLG</sequence>
<dbReference type="RefSeq" id="WP_186922108.1">
    <property type="nucleotide sequence ID" value="NZ_JACOFW010000005.1"/>
</dbReference>
<dbReference type="Pfam" id="PF13986">
    <property type="entry name" value="DUF4224"/>
    <property type="match status" value="1"/>
</dbReference>